<dbReference type="EMBL" id="REGN01011131">
    <property type="protein sequence ID" value="RMZ97867.1"/>
    <property type="molecule type" value="Genomic_DNA"/>
</dbReference>
<dbReference type="Proteomes" id="UP000276133">
    <property type="component" value="Unassembled WGS sequence"/>
</dbReference>
<gene>
    <name evidence="1" type="ORF">BpHYR1_022817</name>
</gene>
<proteinExistence type="predicted"/>
<comment type="caution">
    <text evidence="1">The sequence shown here is derived from an EMBL/GenBank/DDBJ whole genome shotgun (WGS) entry which is preliminary data.</text>
</comment>
<reference evidence="1 2" key="1">
    <citation type="journal article" date="2018" name="Sci. Rep.">
        <title>Genomic signatures of local adaptation to the degree of environmental predictability in rotifers.</title>
        <authorList>
            <person name="Franch-Gras L."/>
            <person name="Hahn C."/>
            <person name="Garcia-Roger E.M."/>
            <person name="Carmona M.J."/>
            <person name="Serra M."/>
            <person name="Gomez A."/>
        </authorList>
    </citation>
    <scope>NUCLEOTIDE SEQUENCE [LARGE SCALE GENOMIC DNA]</scope>
    <source>
        <strain evidence="1">HYR1</strain>
    </source>
</reference>
<dbReference type="AlphaFoldDB" id="A0A3M7PGP8"/>
<name>A0A3M7PGP8_BRAPC</name>
<keyword evidence="2" id="KW-1185">Reference proteome</keyword>
<evidence type="ECO:0000313" key="1">
    <source>
        <dbReference type="EMBL" id="RMZ97867.1"/>
    </source>
</evidence>
<organism evidence="1 2">
    <name type="scientific">Brachionus plicatilis</name>
    <name type="common">Marine rotifer</name>
    <name type="synonym">Brachionus muelleri</name>
    <dbReference type="NCBI Taxonomy" id="10195"/>
    <lineage>
        <taxon>Eukaryota</taxon>
        <taxon>Metazoa</taxon>
        <taxon>Spiralia</taxon>
        <taxon>Gnathifera</taxon>
        <taxon>Rotifera</taxon>
        <taxon>Eurotatoria</taxon>
        <taxon>Monogononta</taxon>
        <taxon>Pseudotrocha</taxon>
        <taxon>Ploima</taxon>
        <taxon>Brachionidae</taxon>
        <taxon>Brachionus</taxon>
    </lineage>
</organism>
<evidence type="ECO:0000313" key="2">
    <source>
        <dbReference type="Proteomes" id="UP000276133"/>
    </source>
</evidence>
<protein>
    <submittedName>
        <fullName evidence="1">Uncharacterized protein</fullName>
    </submittedName>
</protein>
<accession>A0A3M7PGP8</accession>
<sequence>MAKLKGYFNHKSGQHVYLRECIKKQLVSMIKEYYQDGMLPKNGLVEKIGVEREEAEAAENEKIARLIRTLGIDHL</sequence>